<name>A0A2V2MU78_9EURY</name>
<dbReference type="Pfam" id="PF10865">
    <property type="entry name" value="DUF2703"/>
    <property type="match status" value="1"/>
</dbReference>
<dbReference type="Proteomes" id="UP000245657">
    <property type="component" value="Unassembled WGS sequence"/>
</dbReference>
<dbReference type="InterPro" id="IPR021219">
    <property type="entry name" value="DUF2703"/>
</dbReference>
<accession>A0A2V2MU78</accession>
<reference evidence="1 2" key="1">
    <citation type="submission" date="2018-05" db="EMBL/GenBank/DDBJ databases">
        <title>Draft genome of Methanospirillum lacunae Ki8-1.</title>
        <authorList>
            <person name="Dueholm M.S."/>
            <person name="Nielsen P.H."/>
            <person name="Bakmann L.F."/>
            <person name="Otzen D.E."/>
        </authorList>
    </citation>
    <scope>NUCLEOTIDE SEQUENCE [LARGE SCALE GENOMIC DNA]</scope>
    <source>
        <strain evidence="1 2">Ki8-1</strain>
    </source>
</reference>
<proteinExistence type="predicted"/>
<evidence type="ECO:0000313" key="2">
    <source>
        <dbReference type="Proteomes" id="UP000245657"/>
    </source>
</evidence>
<sequence>MNKEFGIERIHVGVDVFHTSVRCSNTRTTLASVIQEITPALTKQGIRIRYSETVLPSDQ</sequence>
<dbReference type="GeneID" id="97547307"/>
<organism evidence="1 2">
    <name type="scientific">Methanospirillum lacunae</name>
    <dbReference type="NCBI Taxonomy" id="668570"/>
    <lineage>
        <taxon>Archaea</taxon>
        <taxon>Methanobacteriati</taxon>
        <taxon>Methanobacteriota</taxon>
        <taxon>Stenosarchaea group</taxon>
        <taxon>Methanomicrobia</taxon>
        <taxon>Methanomicrobiales</taxon>
        <taxon>Methanospirillaceae</taxon>
        <taxon>Methanospirillum</taxon>
    </lineage>
</organism>
<dbReference type="EMBL" id="QGMY01000009">
    <property type="protein sequence ID" value="PWR70949.1"/>
    <property type="molecule type" value="Genomic_DNA"/>
</dbReference>
<dbReference type="RefSeq" id="WP_109969443.1">
    <property type="nucleotide sequence ID" value="NZ_CP176093.1"/>
</dbReference>
<keyword evidence="2" id="KW-1185">Reference proteome</keyword>
<gene>
    <name evidence="1" type="ORF">DK846_13260</name>
</gene>
<protein>
    <submittedName>
        <fullName evidence="1">Uncharacterized protein</fullName>
    </submittedName>
</protein>
<dbReference type="AlphaFoldDB" id="A0A2V2MU78"/>
<comment type="caution">
    <text evidence="1">The sequence shown here is derived from an EMBL/GenBank/DDBJ whole genome shotgun (WGS) entry which is preliminary data.</text>
</comment>
<evidence type="ECO:0000313" key="1">
    <source>
        <dbReference type="EMBL" id="PWR70949.1"/>
    </source>
</evidence>